<evidence type="ECO:0000256" key="2">
    <source>
        <dbReference type="ARBA" id="ARBA00022723"/>
    </source>
</evidence>
<comment type="similarity">
    <text evidence="1 4">Belongs to the carotenoid oxygenase family.</text>
</comment>
<evidence type="ECO:0000256" key="1">
    <source>
        <dbReference type="ARBA" id="ARBA00006787"/>
    </source>
</evidence>
<dbReference type="Pfam" id="PF03055">
    <property type="entry name" value="RPE65"/>
    <property type="match status" value="1"/>
</dbReference>
<accession>A0A9W6VDQ1</accession>
<proteinExistence type="inferred from homology"/>
<dbReference type="InterPro" id="IPR004294">
    <property type="entry name" value="Carotenoid_Oase"/>
</dbReference>
<keyword evidence="2 4" id="KW-0479">Metal-binding</keyword>
<dbReference type="AlphaFoldDB" id="A0A9W6VDQ1"/>
<gene>
    <name evidence="6" type="ORF">Atai01_16040</name>
</gene>
<dbReference type="EMBL" id="BSTI01000003">
    <property type="protein sequence ID" value="GLY64985.1"/>
    <property type="molecule type" value="Genomic_DNA"/>
</dbReference>
<dbReference type="GO" id="GO:0046872">
    <property type="term" value="F:metal ion binding"/>
    <property type="evidence" value="ECO:0007669"/>
    <property type="project" value="UniProtKB-KW"/>
</dbReference>
<evidence type="ECO:0000256" key="3">
    <source>
        <dbReference type="ARBA" id="ARBA00023004"/>
    </source>
</evidence>
<evidence type="ECO:0000256" key="5">
    <source>
        <dbReference type="SAM" id="MobiDB-lite"/>
    </source>
</evidence>
<comment type="cofactor">
    <cofactor evidence="4">
        <name>Fe(2+)</name>
        <dbReference type="ChEBI" id="CHEBI:29033"/>
    </cofactor>
    <text evidence="4">Binds 1 Fe(2+) ion per subunit.</text>
</comment>
<evidence type="ECO:0000313" key="7">
    <source>
        <dbReference type="Proteomes" id="UP001165136"/>
    </source>
</evidence>
<dbReference type="GO" id="GO:0016702">
    <property type="term" value="F:oxidoreductase activity, acting on single donors with incorporation of molecular oxygen, incorporation of two atoms of oxygen"/>
    <property type="evidence" value="ECO:0007669"/>
    <property type="project" value="InterPro"/>
</dbReference>
<dbReference type="Proteomes" id="UP001165136">
    <property type="component" value="Unassembled WGS sequence"/>
</dbReference>
<keyword evidence="7" id="KW-1185">Reference proteome</keyword>
<feature type="region of interest" description="Disordered" evidence="5">
    <location>
        <begin position="34"/>
        <end position="67"/>
    </location>
</feature>
<comment type="caution">
    <text evidence="6">The sequence shown here is derived from an EMBL/GenBank/DDBJ whole genome shotgun (WGS) entry which is preliminary data.</text>
</comment>
<dbReference type="RefSeq" id="WP_432705751.1">
    <property type="nucleotide sequence ID" value="NZ_BSTI01000003.1"/>
</dbReference>
<sequence>MTMNKYLSGPFAPVTEEVTAFGLPVTGRIPAELSGRYLRNGPNPLGGRPRRAPVDLRRGNGTRSADP</sequence>
<keyword evidence="4" id="KW-0560">Oxidoreductase</keyword>
<organism evidence="6 7">
    <name type="scientific">Amycolatopsis taiwanensis</name>
    <dbReference type="NCBI Taxonomy" id="342230"/>
    <lineage>
        <taxon>Bacteria</taxon>
        <taxon>Bacillati</taxon>
        <taxon>Actinomycetota</taxon>
        <taxon>Actinomycetes</taxon>
        <taxon>Pseudonocardiales</taxon>
        <taxon>Pseudonocardiaceae</taxon>
        <taxon>Amycolatopsis</taxon>
    </lineage>
</organism>
<name>A0A9W6VDQ1_9PSEU</name>
<dbReference type="EC" id="1.13.11.-" evidence="4"/>
<keyword evidence="3 4" id="KW-0408">Iron</keyword>
<evidence type="ECO:0000313" key="6">
    <source>
        <dbReference type="EMBL" id="GLY64985.1"/>
    </source>
</evidence>
<keyword evidence="4" id="KW-0223">Dioxygenase</keyword>
<protein>
    <recommendedName>
        <fullName evidence="4">Dioxygenase</fullName>
        <ecNumber evidence="4">1.13.11.-</ecNumber>
    </recommendedName>
</protein>
<reference evidence="6" key="1">
    <citation type="submission" date="2023-03" db="EMBL/GenBank/DDBJ databases">
        <title>Amycolatopsis taiwanensis NBRC 103393.</title>
        <authorList>
            <person name="Ichikawa N."/>
            <person name="Sato H."/>
            <person name="Tonouchi N."/>
        </authorList>
    </citation>
    <scope>NUCLEOTIDE SEQUENCE</scope>
    <source>
        <strain evidence="6">NBRC 103393</strain>
    </source>
</reference>
<evidence type="ECO:0000256" key="4">
    <source>
        <dbReference type="RuleBase" id="RU364048"/>
    </source>
</evidence>